<dbReference type="NCBIfam" id="TIGR00254">
    <property type="entry name" value="GGDEF"/>
    <property type="match status" value="1"/>
</dbReference>
<dbReference type="Pfam" id="PF00990">
    <property type="entry name" value="GGDEF"/>
    <property type="match status" value="1"/>
</dbReference>
<feature type="transmembrane region" description="Helical" evidence="9">
    <location>
        <begin position="7"/>
        <end position="29"/>
    </location>
</feature>
<dbReference type="Proteomes" id="UP000287766">
    <property type="component" value="Unassembled WGS sequence"/>
</dbReference>
<protein>
    <recommendedName>
        <fullName evidence="3">diguanylate cyclase</fullName>
        <ecNumber evidence="3">2.7.7.65</ecNumber>
    </recommendedName>
</protein>
<feature type="domain" description="GGDEF" evidence="10">
    <location>
        <begin position="334"/>
        <end position="465"/>
    </location>
</feature>
<evidence type="ECO:0000313" key="12">
    <source>
        <dbReference type="Proteomes" id="UP000287766"/>
    </source>
</evidence>
<name>A0A7Z7EUJ6_9GAMM</name>
<keyword evidence="4" id="KW-1003">Cell membrane</keyword>
<evidence type="ECO:0000259" key="10">
    <source>
        <dbReference type="PROSITE" id="PS50887"/>
    </source>
</evidence>
<dbReference type="GO" id="GO:1902201">
    <property type="term" value="P:negative regulation of bacterial-type flagellum-dependent cell motility"/>
    <property type="evidence" value="ECO:0007669"/>
    <property type="project" value="TreeGrafter"/>
</dbReference>
<organism evidence="11 12">
    <name type="scientific">Pseudidiomarina aestuarii</name>
    <dbReference type="NCBI Taxonomy" id="624146"/>
    <lineage>
        <taxon>Bacteria</taxon>
        <taxon>Pseudomonadati</taxon>
        <taxon>Pseudomonadota</taxon>
        <taxon>Gammaproteobacteria</taxon>
        <taxon>Alteromonadales</taxon>
        <taxon>Idiomarinaceae</taxon>
        <taxon>Pseudidiomarina</taxon>
    </lineage>
</organism>
<dbReference type="InterPro" id="IPR000160">
    <property type="entry name" value="GGDEF_dom"/>
</dbReference>
<keyword evidence="12" id="KW-1185">Reference proteome</keyword>
<feature type="transmembrane region" description="Helical" evidence="9">
    <location>
        <begin position="119"/>
        <end position="146"/>
    </location>
</feature>
<dbReference type="SUPFAM" id="SSF55073">
    <property type="entry name" value="Nucleotide cyclase"/>
    <property type="match status" value="1"/>
</dbReference>
<dbReference type="InterPro" id="IPR043128">
    <property type="entry name" value="Rev_trsase/Diguanyl_cyclase"/>
</dbReference>
<evidence type="ECO:0000313" key="11">
    <source>
        <dbReference type="EMBL" id="RUO41874.1"/>
    </source>
</evidence>
<reference evidence="12" key="1">
    <citation type="journal article" date="2018" name="Front. Microbiol.">
        <title>Genome-Based Analysis Reveals the Taxonomy and Diversity of the Family Idiomarinaceae.</title>
        <authorList>
            <person name="Liu Y."/>
            <person name="Lai Q."/>
            <person name="Shao Z."/>
        </authorList>
    </citation>
    <scope>NUCLEOTIDE SEQUENCE [LARGE SCALE GENOMIC DNA]</scope>
    <source>
        <strain evidence="12">KYW314</strain>
    </source>
</reference>
<keyword evidence="6 9" id="KW-1133">Transmembrane helix</keyword>
<sequence>MPLTGRNFLYLLIASGIYFLSARFAVLLFSLEPGNIALIWLPSGIGLLMVLRFGYWAVPFIVVASYLANSAGMAAVLSELAWLHTSTAALSNGLESALAATLMRRLLPEGLQSFQDIFPFVFGVCLVSTAVNSTILVVNLVMAGFFAVESSWMIWLILIVTNSLGILLLIPLAQAVLQAWESRLQMRLGDAARCIALFIICTGMTWLAFDMFAGFIFLIMPALMFLAVQGRKESVYVTLTVTVGLTVALAAENYGPFQLQTDEWSRLYLLSYLYSLIVLVLGTELYQRDLLSEVQARQSWQYRAHHDALTSLGNRSLFIPLLENEMKRAERMNRAFALALIDLDNFKSFNDSFGHALGDKVLKEFAQLVRKNLRDIDVAARMGGDEFAILFPETPMSEARHAVERLRKQVEKLTIKYHGRTIQFTISSGLAEFIPHEKHTSDAILGRVDQLLYEAKRQGRNQVQA</sequence>
<feature type="transmembrane region" description="Helical" evidence="9">
    <location>
        <begin position="194"/>
        <end position="223"/>
    </location>
</feature>
<dbReference type="EC" id="2.7.7.65" evidence="3"/>
<dbReference type="GO" id="GO:0005886">
    <property type="term" value="C:plasma membrane"/>
    <property type="evidence" value="ECO:0007669"/>
    <property type="project" value="UniProtKB-SubCell"/>
</dbReference>
<dbReference type="Gene3D" id="3.30.70.270">
    <property type="match status" value="1"/>
</dbReference>
<dbReference type="EMBL" id="PIPR01000001">
    <property type="protein sequence ID" value="RUO41874.1"/>
    <property type="molecule type" value="Genomic_DNA"/>
</dbReference>
<dbReference type="RefSeq" id="WP_169930601.1">
    <property type="nucleotide sequence ID" value="NZ_PIPR01000001.1"/>
</dbReference>
<evidence type="ECO:0000256" key="8">
    <source>
        <dbReference type="ARBA" id="ARBA00034247"/>
    </source>
</evidence>
<dbReference type="AlphaFoldDB" id="A0A7Z7EUJ6"/>
<comment type="caution">
    <text evidence="11">The sequence shown here is derived from an EMBL/GenBank/DDBJ whole genome shotgun (WGS) entry which is preliminary data.</text>
</comment>
<comment type="subcellular location">
    <subcellularLocation>
        <location evidence="2">Cell membrane</location>
        <topology evidence="2">Multi-pass membrane protein</topology>
    </subcellularLocation>
</comment>
<feature type="transmembrane region" description="Helical" evidence="9">
    <location>
        <begin position="152"/>
        <end position="173"/>
    </location>
</feature>
<dbReference type="PANTHER" id="PTHR45138:SF9">
    <property type="entry name" value="DIGUANYLATE CYCLASE DGCM-RELATED"/>
    <property type="match status" value="1"/>
</dbReference>
<feature type="transmembrane region" description="Helical" evidence="9">
    <location>
        <begin position="235"/>
        <end position="255"/>
    </location>
</feature>
<dbReference type="CDD" id="cd01949">
    <property type="entry name" value="GGDEF"/>
    <property type="match status" value="1"/>
</dbReference>
<comment type="catalytic activity">
    <reaction evidence="8">
        <text>2 GTP = 3',3'-c-di-GMP + 2 diphosphate</text>
        <dbReference type="Rhea" id="RHEA:24898"/>
        <dbReference type="ChEBI" id="CHEBI:33019"/>
        <dbReference type="ChEBI" id="CHEBI:37565"/>
        <dbReference type="ChEBI" id="CHEBI:58805"/>
        <dbReference type="EC" id="2.7.7.65"/>
    </reaction>
</comment>
<dbReference type="InterPro" id="IPR007895">
    <property type="entry name" value="MASE1"/>
</dbReference>
<evidence type="ECO:0000256" key="7">
    <source>
        <dbReference type="ARBA" id="ARBA00023136"/>
    </source>
</evidence>
<dbReference type="PANTHER" id="PTHR45138">
    <property type="entry name" value="REGULATORY COMPONENTS OF SENSORY TRANSDUCTION SYSTEM"/>
    <property type="match status" value="1"/>
</dbReference>
<evidence type="ECO:0000256" key="5">
    <source>
        <dbReference type="ARBA" id="ARBA00022692"/>
    </source>
</evidence>
<evidence type="ECO:0000256" key="2">
    <source>
        <dbReference type="ARBA" id="ARBA00004651"/>
    </source>
</evidence>
<dbReference type="SMART" id="SM00267">
    <property type="entry name" value="GGDEF"/>
    <property type="match status" value="1"/>
</dbReference>
<evidence type="ECO:0000256" key="1">
    <source>
        <dbReference type="ARBA" id="ARBA00001946"/>
    </source>
</evidence>
<gene>
    <name evidence="11" type="ORF">CWE22_06915</name>
</gene>
<keyword evidence="7 9" id="KW-0472">Membrane</keyword>
<proteinExistence type="predicted"/>
<dbReference type="PROSITE" id="PS50887">
    <property type="entry name" value="GGDEF"/>
    <property type="match status" value="1"/>
</dbReference>
<keyword evidence="5 9" id="KW-0812">Transmembrane</keyword>
<dbReference type="GO" id="GO:0052621">
    <property type="term" value="F:diguanylate cyclase activity"/>
    <property type="evidence" value="ECO:0007669"/>
    <property type="project" value="UniProtKB-EC"/>
</dbReference>
<dbReference type="GO" id="GO:0043709">
    <property type="term" value="P:cell adhesion involved in single-species biofilm formation"/>
    <property type="evidence" value="ECO:0007669"/>
    <property type="project" value="TreeGrafter"/>
</dbReference>
<feature type="transmembrane region" description="Helical" evidence="9">
    <location>
        <begin position="267"/>
        <end position="286"/>
    </location>
</feature>
<dbReference type="FunFam" id="3.30.70.270:FF:000001">
    <property type="entry name" value="Diguanylate cyclase domain protein"/>
    <property type="match status" value="1"/>
</dbReference>
<dbReference type="Pfam" id="PF05231">
    <property type="entry name" value="MASE1"/>
    <property type="match status" value="1"/>
</dbReference>
<evidence type="ECO:0000256" key="4">
    <source>
        <dbReference type="ARBA" id="ARBA00022475"/>
    </source>
</evidence>
<evidence type="ECO:0000256" key="3">
    <source>
        <dbReference type="ARBA" id="ARBA00012528"/>
    </source>
</evidence>
<dbReference type="InterPro" id="IPR029787">
    <property type="entry name" value="Nucleotide_cyclase"/>
</dbReference>
<evidence type="ECO:0000256" key="6">
    <source>
        <dbReference type="ARBA" id="ARBA00022989"/>
    </source>
</evidence>
<accession>A0A7Z7EUJ6</accession>
<evidence type="ECO:0000256" key="9">
    <source>
        <dbReference type="SAM" id="Phobius"/>
    </source>
</evidence>
<comment type="cofactor">
    <cofactor evidence="1">
        <name>Mg(2+)</name>
        <dbReference type="ChEBI" id="CHEBI:18420"/>
    </cofactor>
</comment>
<dbReference type="InterPro" id="IPR050469">
    <property type="entry name" value="Diguanylate_Cyclase"/>
</dbReference>